<comment type="caution">
    <text evidence="1">The sequence shown here is derived from an EMBL/GenBank/DDBJ whole genome shotgun (WGS) entry which is preliminary data.</text>
</comment>
<reference evidence="1 2" key="1">
    <citation type="journal article" date="2019" name="Sci. Rep.">
        <title>A high-quality genome of Eragrostis curvula grass provides insights into Poaceae evolution and supports new strategies to enhance forage quality.</title>
        <authorList>
            <person name="Carballo J."/>
            <person name="Santos B.A.C.M."/>
            <person name="Zappacosta D."/>
            <person name="Garbus I."/>
            <person name="Selva J.P."/>
            <person name="Gallo C.A."/>
            <person name="Diaz A."/>
            <person name="Albertini E."/>
            <person name="Caccamo M."/>
            <person name="Echenique V."/>
        </authorList>
    </citation>
    <scope>NUCLEOTIDE SEQUENCE [LARGE SCALE GENOMIC DNA]</scope>
    <source>
        <strain evidence="2">cv. Victoria</strain>
        <tissue evidence="1">Leaf</tissue>
    </source>
</reference>
<dbReference type="Proteomes" id="UP000324897">
    <property type="component" value="Unassembled WGS sequence"/>
</dbReference>
<dbReference type="Gramene" id="TVU34855">
    <property type="protein sequence ID" value="TVU34855"/>
    <property type="gene ID" value="EJB05_16709"/>
</dbReference>
<accession>A0A5J9VFW7</accession>
<keyword evidence="2" id="KW-1185">Reference proteome</keyword>
<sequence>MAAAERHKDEGDLLELFQPTPRHNQGRAMRFIQILLMYLLSCYVLKKEKSNTLDSRPPIGVWFTSADHEEGVGAREASSWWMALLHDGSGCRGDADLDTRAQWEVICTLPLIRNHGSCSYLK</sequence>
<protein>
    <submittedName>
        <fullName evidence="1">Uncharacterized protein</fullName>
    </submittedName>
</protein>
<gene>
    <name evidence="1" type="ORF">EJB05_16709</name>
</gene>
<feature type="non-terminal residue" evidence="1">
    <location>
        <position position="1"/>
    </location>
</feature>
<evidence type="ECO:0000313" key="2">
    <source>
        <dbReference type="Proteomes" id="UP000324897"/>
    </source>
</evidence>
<dbReference type="AlphaFoldDB" id="A0A5J9VFW7"/>
<name>A0A5J9VFW7_9POAL</name>
<evidence type="ECO:0000313" key="1">
    <source>
        <dbReference type="EMBL" id="TVU34855.1"/>
    </source>
</evidence>
<dbReference type="EMBL" id="RWGY01000009">
    <property type="protein sequence ID" value="TVU34855.1"/>
    <property type="molecule type" value="Genomic_DNA"/>
</dbReference>
<organism evidence="1 2">
    <name type="scientific">Eragrostis curvula</name>
    <name type="common">weeping love grass</name>
    <dbReference type="NCBI Taxonomy" id="38414"/>
    <lineage>
        <taxon>Eukaryota</taxon>
        <taxon>Viridiplantae</taxon>
        <taxon>Streptophyta</taxon>
        <taxon>Embryophyta</taxon>
        <taxon>Tracheophyta</taxon>
        <taxon>Spermatophyta</taxon>
        <taxon>Magnoliopsida</taxon>
        <taxon>Liliopsida</taxon>
        <taxon>Poales</taxon>
        <taxon>Poaceae</taxon>
        <taxon>PACMAD clade</taxon>
        <taxon>Chloridoideae</taxon>
        <taxon>Eragrostideae</taxon>
        <taxon>Eragrostidinae</taxon>
        <taxon>Eragrostis</taxon>
    </lineage>
</organism>
<proteinExistence type="predicted"/>